<feature type="region of interest" description="Disordered" evidence="1">
    <location>
        <begin position="1"/>
        <end position="134"/>
    </location>
</feature>
<evidence type="ECO:0000313" key="2">
    <source>
        <dbReference type="EMBL" id="KZO90196.1"/>
    </source>
</evidence>
<protein>
    <submittedName>
        <fullName evidence="2">Uncharacterized protein</fullName>
    </submittedName>
</protein>
<name>A0A167G5N0_CALVF</name>
<proteinExistence type="predicted"/>
<feature type="compositionally biased region" description="Basic and acidic residues" evidence="1">
    <location>
        <begin position="1"/>
        <end position="14"/>
    </location>
</feature>
<keyword evidence="3" id="KW-1185">Reference proteome</keyword>
<dbReference type="Proteomes" id="UP000076738">
    <property type="component" value="Unassembled WGS sequence"/>
</dbReference>
<evidence type="ECO:0000313" key="3">
    <source>
        <dbReference type="Proteomes" id="UP000076738"/>
    </source>
</evidence>
<accession>A0A167G5N0</accession>
<feature type="compositionally biased region" description="Pro residues" evidence="1">
    <location>
        <begin position="74"/>
        <end position="89"/>
    </location>
</feature>
<organism evidence="2 3">
    <name type="scientific">Calocera viscosa (strain TUFC12733)</name>
    <dbReference type="NCBI Taxonomy" id="1330018"/>
    <lineage>
        <taxon>Eukaryota</taxon>
        <taxon>Fungi</taxon>
        <taxon>Dikarya</taxon>
        <taxon>Basidiomycota</taxon>
        <taxon>Agaricomycotina</taxon>
        <taxon>Dacrymycetes</taxon>
        <taxon>Dacrymycetales</taxon>
        <taxon>Dacrymycetaceae</taxon>
        <taxon>Calocera</taxon>
    </lineage>
</organism>
<feature type="compositionally biased region" description="Basic and acidic residues" evidence="1">
    <location>
        <begin position="90"/>
        <end position="101"/>
    </location>
</feature>
<reference evidence="2 3" key="1">
    <citation type="journal article" date="2016" name="Mol. Biol. Evol.">
        <title>Comparative Genomics of Early-Diverging Mushroom-Forming Fungi Provides Insights into the Origins of Lignocellulose Decay Capabilities.</title>
        <authorList>
            <person name="Nagy L.G."/>
            <person name="Riley R."/>
            <person name="Tritt A."/>
            <person name="Adam C."/>
            <person name="Daum C."/>
            <person name="Floudas D."/>
            <person name="Sun H."/>
            <person name="Yadav J.S."/>
            <person name="Pangilinan J."/>
            <person name="Larsson K.H."/>
            <person name="Matsuura K."/>
            <person name="Barry K."/>
            <person name="Labutti K."/>
            <person name="Kuo R."/>
            <person name="Ohm R.A."/>
            <person name="Bhattacharya S.S."/>
            <person name="Shirouzu T."/>
            <person name="Yoshinaga Y."/>
            <person name="Martin F.M."/>
            <person name="Grigoriev I.V."/>
            <person name="Hibbett D.S."/>
        </authorList>
    </citation>
    <scope>NUCLEOTIDE SEQUENCE [LARGE SCALE GENOMIC DNA]</scope>
    <source>
        <strain evidence="2 3">TUFC12733</strain>
    </source>
</reference>
<gene>
    <name evidence="2" type="ORF">CALVIDRAFT_569301</name>
</gene>
<dbReference type="AlphaFoldDB" id="A0A167G5N0"/>
<sequence>MADKQEDEGPRPEIEPNAPKRLTRGNDDNVGGGETVAHPAPPPEHETEPPAPASHASAPPDLGPWEPDDSWRQPPIPPVPPLFPLPKPDPFFHPEDGDPTKKQPPAFPIFTIPIGSNGKAPTGRHPPLIDRRKD</sequence>
<dbReference type="EMBL" id="KV417349">
    <property type="protein sequence ID" value="KZO90196.1"/>
    <property type="molecule type" value="Genomic_DNA"/>
</dbReference>
<evidence type="ECO:0000256" key="1">
    <source>
        <dbReference type="SAM" id="MobiDB-lite"/>
    </source>
</evidence>